<evidence type="ECO:0000313" key="18">
    <source>
        <dbReference type="EMBL" id="AFZ80520.1"/>
    </source>
</evidence>
<evidence type="ECO:0000256" key="6">
    <source>
        <dbReference type="ARBA" id="ARBA00022490"/>
    </source>
</evidence>
<keyword evidence="6" id="KW-0963">Cytoplasm</keyword>
<feature type="compositionally biased region" description="Polar residues" evidence="12">
    <location>
        <begin position="1"/>
        <end position="38"/>
    </location>
</feature>
<evidence type="ECO:0000313" key="19">
    <source>
        <dbReference type="Proteomes" id="UP000031512"/>
    </source>
</evidence>
<dbReference type="SUPFAM" id="SSF53300">
    <property type="entry name" value="vWA-like"/>
    <property type="match status" value="1"/>
</dbReference>
<dbReference type="RefSeq" id="XP_004830186.1">
    <property type="nucleotide sequence ID" value="XM_004830129.1"/>
</dbReference>
<dbReference type="GO" id="GO:0000149">
    <property type="term" value="F:SNARE binding"/>
    <property type="evidence" value="ECO:0007669"/>
    <property type="project" value="TreeGrafter"/>
</dbReference>
<keyword evidence="10" id="KW-0333">Golgi apparatus</keyword>
<accession>L0AY81</accession>
<dbReference type="InterPro" id="IPR050550">
    <property type="entry name" value="SEC23_SEC24_subfamily"/>
</dbReference>
<keyword evidence="7" id="KW-0256">Endoplasmic reticulum</keyword>
<dbReference type="GO" id="GO:0070971">
    <property type="term" value="C:endoplasmic reticulum exit site"/>
    <property type="evidence" value="ECO:0007669"/>
    <property type="project" value="TreeGrafter"/>
</dbReference>
<dbReference type="SUPFAM" id="SSF82919">
    <property type="entry name" value="Zn-finger domain of Sec23/24"/>
    <property type="match status" value="1"/>
</dbReference>
<dbReference type="Proteomes" id="UP000031512">
    <property type="component" value="Chromosome 1"/>
</dbReference>
<dbReference type="Pfam" id="PF04815">
    <property type="entry name" value="Sec23_helical"/>
    <property type="match status" value="1"/>
</dbReference>
<gene>
    <name evidence="18" type="ORF">BEWA_033750</name>
</gene>
<dbReference type="AlphaFoldDB" id="L0AY81"/>
<reference evidence="18 19" key="1">
    <citation type="journal article" date="2012" name="BMC Genomics">
        <title>Comparative genomic analysis and phylogenetic position of Theileria equi.</title>
        <authorList>
            <person name="Kappmeyer L.S."/>
            <person name="Thiagarajan M."/>
            <person name="Herndon D.R."/>
            <person name="Ramsay J.D."/>
            <person name="Caler E."/>
            <person name="Djikeng A."/>
            <person name="Gillespie J.J."/>
            <person name="Lau A.O."/>
            <person name="Roalson E.H."/>
            <person name="Silva J.C."/>
            <person name="Silva M.G."/>
            <person name="Suarez C.E."/>
            <person name="Ueti M.W."/>
            <person name="Nene V.M."/>
            <person name="Mealey R.H."/>
            <person name="Knowles D.P."/>
            <person name="Brayton K.A."/>
        </authorList>
    </citation>
    <scope>NUCLEOTIDE SEQUENCE [LARGE SCALE GENOMIC DNA]</scope>
    <source>
        <strain evidence="18 19">WA</strain>
    </source>
</reference>
<dbReference type="GO" id="GO:0000139">
    <property type="term" value="C:Golgi membrane"/>
    <property type="evidence" value="ECO:0007669"/>
    <property type="project" value="UniProtKB-SubCell"/>
</dbReference>
<dbReference type="GO" id="GO:0030127">
    <property type="term" value="C:COPII vesicle coat"/>
    <property type="evidence" value="ECO:0007669"/>
    <property type="project" value="InterPro"/>
</dbReference>
<dbReference type="InterPro" id="IPR012990">
    <property type="entry name" value="Beta-sandwich_Sec23_24"/>
</dbReference>
<dbReference type="GO" id="GO:0006886">
    <property type="term" value="P:intracellular protein transport"/>
    <property type="evidence" value="ECO:0007669"/>
    <property type="project" value="InterPro"/>
</dbReference>
<evidence type="ECO:0000256" key="8">
    <source>
        <dbReference type="ARBA" id="ARBA00022892"/>
    </source>
</evidence>
<protein>
    <submittedName>
        <fullName evidence="18">Sec23/Sec24 domain containing protein</fullName>
    </submittedName>
</protein>
<evidence type="ECO:0000259" key="16">
    <source>
        <dbReference type="Pfam" id="PF04815"/>
    </source>
</evidence>
<dbReference type="Gene3D" id="2.60.40.1670">
    <property type="entry name" value="beta-sandwich domain of Sec23/24"/>
    <property type="match status" value="1"/>
</dbReference>
<dbReference type="Pfam" id="PF08033">
    <property type="entry name" value="Sec23_BS"/>
    <property type="match status" value="1"/>
</dbReference>
<dbReference type="InterPro" id="IPR006896">
    <property type="entry name" value="Sec23/24_trunk_dom"/>
</dbReference>
<dbReference type="Pfam" id="PF00626">
    <property type="entry name" value="Gelsolin"/>
    <property type="match status" value="1"/>
</dbReference>
<keyword evidence="11" id="KW-0472">Membrane</keyword>
<keyword evidence="19" id="KW-1185">Reference proteome</keyword>
<evidence type="ECO:0000256" key="2">
    <source>
        <dbReference type="ARBA" id="ARBA00004496"/>
    </source>
</evidence>
<name>L0AY81_THEEQ</name>
<organism evidence="18 19">
    <name type="scientific">Theileria equi strain WA</name>
    <dbReference type="NCBI Taxonomy" id="1537102"/>
    <lineage>
        <taxon>Eukaryota</taxon>
        <taxon>Sar</taxon>
        <taxon>Alveolata</taxon>
        <taxon>Apicomplexa</taxon>
        <taxon>Aconoidasida</taxon>
        <taxon>Piroplasmida</taxon>
        <taxon>Theileriidae</taxon>
        <taxon>Theileria</taxon>
    </lineage>
</organism>
<dbReference type="SUPFAM" id="SSF81811">
    <property type="entry name" value="Helical domain of Sec23/24"/>
    <property type="match status" value="1"/>
</dbReference>
<dbReference type="KEGG" id="beq:BEWA_033750"/>
<feature type="domain" description="Zinc finger Sec23/Sec24-type" evidence="14">
    <location>
        <begin position="201"/>
        <end position="239"/>
    </location>
</feature>
<dbReference type="GO" id="GO:0008270">
    <property type="term" value="F:zinc ion binding"/>
    <property type="evidence" value="ECO:0007669"/>
    <property type="project" value="InterPro"/>
</dbReference>
<dbReference type="GO" id="GO:0090110">
    <property type="term" value="P:COPII-coated vesicle cargo loading"/>
    <property type="evidence" value="ECO:0007669"/>
    <property type="project" value="TreeGrafter"/>
</dbReference>
<evidence type="ECO:0000259" key="13">
    <source>
        <dbReference type="Pfam" id="PF00626"/>
    </source>
</evidence>
<dbReference type="InterPro" id="IPR007123">
    <property type="entry name" value="Gelsolin-like_dom"/>
</dbReference>
<evidence type="ECO:0000256" key="12">
    <source>
        <dbReference type="SAM" id="MobiDB-lite"/>
    </source>
</evidence>
<evidence type="ECO:0000256" key="9">
    <source>
        <dbReference type="ARBA" id="ARBA00022927"/>
    </source>
</evidence>
<evidence type="ECO:0000259" key="14">
    <source>
        <dbReference type="Pfam" id="PF04810"/>
    </source>
</evidence>
<feature type="region of interest" description="Disordered" evidence="12">
    <location>
        <begin position="1"/>
        <end position="108"/>
    </location>
</feature>
<dbReference type="Gene3D" id="2.30.30.380">
    <property type="entry name" value="Zn-finger domain of Sec23/24"/>
    <property type="match status" value="1"/>
</dbReference>
<dbReference type="STRING" id="1537102.L0AY81"/>
<dbReference type="OrthoDB" id="49016at2759"/>
<keyword evidence="8" id="KW-0931">ER-Golgi transport</keyword>
<dbReference type="GeneID" id="15803758"/>
<dbReference type="InterPro" id="IPR036175">
    <property type="entry name" value="Sec23/24_helical_dom_sf"/>
</dbReference>
<dbReference type="SUPFAM" id="SSF82754">
    <property type="entry name" value="C-terminal, gelsolin-like domain of Sec23/24"/>
    <property type="match status" value="1"/>
</dbReference>
<keyword evidence="9" id="KW-0653">Protein transport</keyword>
<feature type="compositionally biased region" description="Pro residues" evidence="12">
    <location>
        <begin position="74"/>
        <end position="83"/>
    </location>
</feature>
<evidence type="ECO:0000259" key="17">
    <source>
        <dbReference type="Pfam" id="PF08033"/>
    </source>
</evidence>
<evidence type="ECO:0000256" key="3">
    <source>
        <dbReference type="ARBA" id="ARBA00004586"/>
    </source>
</evidence>
<dbReference type="InterPro" id="IPR029006">
    <property type="entry name" value="ADF-H/Gelsolin-like_dom_sf"/>
</dbReference>
<feature type="domain" description="Sec23/Sec24 beta-sandwich" evidence="17">
    <location>
        <begin position="509"/>
        <end position="592"/>
    </location>
</feature>
<dbReference type="Gene3D" id="3.40.20.10">
    <property type="entry name" value="Severin"/>
    <property type="match status" value="1"/>
</dbReference>
<dbReference type="Pfam" id="PF04810">
    <property type="entry name" value="zf-Sec23_Sec24"/>
    <property type="match status" value="1"/>
</dbReference>
<dbReference type="InterPro" id="IPR006900">
    <property type="entry name" value="Sec23/24_helical_dom"/>
</dbReference>
<dbReference type="InterPro" id="IPR036465">
    <property type="entry name" value="vWFA_dom_sf"/>
</dbReference>
<feature type="domain" description="Sec23/Sec24 trunk" evidence="15">
    <location>
        <begin position="271"/>
        <end position="501"/>
    </location>
</feature>
<dbReference type="GO" id="GO:0005789">
    <property type="term" value="C:endoplasmic reticulum membrane"/>
    <property type="evidence" value="ECO:0007669"/>
    <property type="project" value="UniProtKB-SubCell"/>
</dbReference>
<feature type="domain" description="Gelsolin-like" evidence="13">
    <location>
        <begin position="719"/>
        <end position="769"/>
    </location>
</feature>
<dbReference type="Gene3D" id="1.20.120.730">
    <property type="entry name" value="Sec23/Sec24 helical domain"/>
    <property type="match status" value="1"/>
</dbReference>
<comment type="subcellular location">
    <subcellularLocation>
        <location evidence="2">Cytoplasm</location>
    </subcellularLocation>
    <subcellularLocation>
        <location evidence="3">Endoplasmic reticulum membrane</location>
    </subcellularLocation>
    <subcellularLocation>
        <location evidence="1">Golgi apparatus membrane</location>
    </subcellularLocation>
</comment>
<dbReference type="Gene3D" id="3.40.50.410">
    <property type="entry name" value="von Willebrand factor, type A domain"/>
    <property type="match status" value="1"/>
</dbReference>
<feature type="domain" description="Sec23/Sec24 helical" evidence="16">
    <location>
        <begin position="604"/>
        <end position="693"/>
    </location>
</feature>
<evidence type="ECO:0000256" key="5">
    <source>
        <dbReference type="ARBA" id="ARBA00022448"/>
    </source>
</evidence>
<dbReference type="InterPro" id="IPR006895">
    <property type="entry name" value="Znf_Sec23_Sec24"/>
</dbReference>
<evidence type="ECO:0000256" key="1">
    <source>
        <dbReference type="ARBA" id="ARBA00004394"/>
    </source>
</evidence>
<sequence>MSTNWPPTNKQGSISSPFPGQVNTVQQSPFPGQGSNPPQGTPFPGVPQSKAPGVPLTASLDYNQQIPPAFSESIPPPTPPPKQAAPVPLSKAQDSIKSEPSGKNVKSSLQSHVFHEDLGVTTLIGQKSSSISSKTEDDALESLQLMNSTSHFVKTTVSLLPSSSTLLQKAQINLGYIIRPLAPLPEGEAEIPLVNYGTDPITRCTQCRTYINPYVRTDPSKRFWICNLCETSNEMPARYGNNLVDEQSLPPEFNCAVMEYMASADYTVRPPQPPTIMFVIDVSSSAVNSRMLEVVCNTIADLIRNDELPGGPRTMVGIMTYDTSVHFYQLSKGVENLQVLVVSDLEDLFLPLSGEILLNLSESADDILKLLELLPSTWKDNNIVGSAMGSAIRAAHYAMKHVGGKMCVFTSSPSYFGDFALNSSQTARDKKGPKLQPLDKCKEFSTMVCQTQVSLELFVCTPQNLNLPALHHLSSQTSGSVHYFPLKNHQGNLKLSQELRHVITRETCWESVMRIRISKGWKITNWFGNCYIRGSDLMVLPNCHSDHTFSITFQQEDGVVPKKVAYFQTAFLHTNSHGERRIRVFNSALPISGNLNDVLLSLNPEAALVTTAQLAINAGLNGKLPDARNMVQNICSKISASLSALTPIPDSCKIFIMYILGLLKSTAFIENINPDLRIYHWLRLRSLPLEDIIAYSYPRLVPIHDLPNDIPSVNSASIPPPLHLTHESLTQEGAYLLENGESMIIWIGRNISPQWLQAVFDAPSFDHLQPHIAESCMDSQKNPTAIRVSSVIKAIRDTRLPYMSLKVIKQGDESEPTFYSHLIHDKTQGMLITLKDFISSMAPRTQLHVQPTLG</sequence>
<comment type="similarity">
    <text evidence="4">Belongs to the SEC23/SEC24 family. SEC24 subfamily.</text>
</comment>
<dbReference type="PANTHER" id="PTHR13803">
    <property type="entry name" value="SEC24-RELATED PROTEIN"/>
    <property type="match status" value="1"/>
</dbReference>
<dbReference type="Pfam" id="PF04811">
    <property type="entry name" value="Sec23_trunk"/>
    <property type="match status" value="1"/>
</dbReference>
<proteinExistence type="inferred from homology"/>
<evidence type="ECO:0000256" key="7">
    <source>
        <dbReference type="ARBA" id="ARBA00022824"/>
    </source>
</evidence>
<keyword evidence="5" id="KW-0813">Transport</keyword>
<dbReference type="SUPFAM" id="SSF81995">
    <property type="entry name" value="beta-sandwich domain of Sec23/24"/>
    <property type="match status" value="1"/>
</dbReference>
<evidence type="ECO:0000256" key="10">
    <source>
        <dbReference type="ARBA" id="ARBA00023034"/>
    </source>
</evidence>
<evidence type="ECO:0000256" key="4">
    <source>
        <dbReference type="ARBA" id="ARBA00008334"/>
    </source>
</evidence>
<dbReference type="VEuPathDB" id="PiroplasmaDB:BEWA_033750"/>
<dbReference type="InterPro" id="IPR036180">
    <property type="entry name" value="Gelsolin-like_dom_sf"/>
</dbReference>
<dbReference type="EMBL" id="CP001669">
    <property type="protein sequence ID" value="AFZ80520.1"/>
    <property type="molecule type" value="Genomic_DNA"/>
</dbReference>
<evidence type="ECO:0000256" key="11">
    <source>
        <dbReference type="ARBA" id="ARBA00023136"/>
    </source>
</evidence>
<dbReference type="eggNOG" id="KOG1985">
    <property type="taxonomic scope" value="Eukaryota"/>
</dbReference>
<dbReference type="PANTHER" id="PTHR13803:SF39">
    <property type="entry name" value="SECRETORY 24AB, ISOFORM A"/>
    <property type="match status" value="1"/>
</dbReference>
<dbReference type="InterPro" id="IPR036174">
    <property type="entry name" value="Znf_Sec23_Sec24_sf"/>
</dbReference>
<evidence type="ECO:0000259" key="15">
    <source>
        <dbReference type="Pfam" id="PF04811"/>
    </source>
</evidence>